<dbReference type="OrthoDB" id="1492819at2"/>
<gene>
    <name evidence="2" type="ORF">D3H65_30845</name>
</gene>
<dbReference type="AlphaFoldDB" id="A0A3B7MYH8"/>
<evidence type="ECO:0000313" key="2">
    <source>
        <dbReference type="EMBL" id="AXY78126.1"/>
    </source>
</evidence>
<feature type="chain" id="PRO_5017737931" description="Lipoprotein" evidence="1">
    <location>
        <begin position="17"/>
        <end position="242"/>
    </location>
</feature>
<dbReference type="KEGG" id="pseg:D3H65_30845"/>
<name>A0A3B7MYH8_9BACT</name>
<organism evidence="2 3">
    <name type="scientific">Paraflavitalea soli</name>
    <dbReference type="NCBI Taxonomy" id="2315862"/>
    <lineage>
        <taxon>Bacteria</taxon>
        <taxon>Pseudomonadati</taxon>
        <taxon>Bacteroidota</taxon>
        <taxon>Chitinophagia</taxon>
        <taxon>Chitinophagales</taxon>
        <taxon>Chitinophagaceae</taxon>
        <taxon>Paraflavitalea</taxon>
    </lineage>
</organism>
<dbReference type="PROSITE" id="PS51257">
    <property type="entry name" value="PROKAR_LIPOPROTEIN"/>
    <property type="match status" value="1"/>
</dbReference>
<dbReference type="RefSeq" id="WP_119053999.1">
    <property type="nucleotide sequence ID" value="NZ_CP032157.1"/>
</dbReference>
<accession>A0A3B7MYH8</accession>
<keyword evidence="1" id="KW-0732">Signal</keyword>
<evidence type="ECO:0008006" key="4">
    <source>
        <dbReference type="Google" id="ProtNLM"/>
    </source>
</evidence>
<feature type="signal peptide" evidence="1">
    <location>
        <begin position="1"/>
        <end position="16"/>
    </location>
</feature>
<sequence length="242" mass="28695">MRTVNSFLLIWAMLFAACGNRTSYIDQVSSNYYPGNEDKFGFLVFDKERVDSFFRQYPELNFQSDKLQKAFKGLLRVDTNFRRGDDRFTRHISPPASFDKQLAFELLEATVGQHKEEYFTGSLNYLFFYKCLPDTFKANWPQVQLGDLQFNVTFFNLLRVRCEAFEKQIVMDSVYWDENIKKVFGEETYNEFTVDKVQLISHCIRTDTAFADPRLQPDKDNFLYILDQVIARKWRLILMDNN</sequence>
<protein>
    <recommendedName>
        <fullName evidence="4">Lipoprotein</fullName>
    </recommendedName>
</protein>
<dbReference type="EMBL" id="CP032157">
    <property type="protein sequence ID" value="AXY78126.1"/>
    <property type="molecule type" value="Genomic_DNA"/>
</dbReference>
<keyword evidence="3" id="KW-1185">Reference proteome</keyword>
<dbReference type="Proteomes" id="UP000263900">
    <property type="component" value="Chromosome"/>
</dbReference>
<evidence type="ECO:0000256" key="1">
    <source>
        <dbReference type="SAM" id="SignalP"/>
    </source>
</evidence>
<reference evidence="2 3" key="1">
    <citation type="submission" date="2018-09" db="EMBL/GenBank/DDBJ databases">
        <title>Genome sequencing of strain 6GH32-13.</title>
        <authorList>
            <person name="Weon H.-Y."/>
            <person name="Heo J."/>
            <person name="Kwon S.-W."/>
        </authorList>
    </citation>
    <scope>NUCLEOTIDE SEQUENCE [LARGE SCALE GENOMIC DNA]</scope>
    <source>
        <strain evidence="2 3">5GH32-13</strain>
    </source>
</reference>
<proteinExistence type="predicted"/>
<evidence type="ECO:0000313" key="3">
    <source>
        <dbReference type="Proteomes" id="UP000263900"/>
    </source>
</evidence>